<dbReference type="PANTHER" id="PTHR13280">
    <property type="entry name" value="PHOSPHOFURIN ACIDIC CLUSTER SORTING PROTEIN"/>
    <property type="match status" value="1"/>
</dbReference>
<evidence type="ECO:0000313" key="4">
    <source>
        <dbReference type="EMBL" id="ELK30992.1"/>
    </source>
</evidence>
<evidence type="ECO:0000256" key="2">
    <source>
        <dbReference type="ARBA" id="ARBA00022553"/>
    </source>
</evidence>
<feature type="domain" description="Phosphofurin acidic cluster sorting protein 1/2 N-terminal C2" evidence="3">
    <location>
        <begin position="65"/>
        <end position="109"/>
    </location>
</feature>
<dbReference type="GO" id="GO:0072659">
    <property type="term" value="P:protein localization to plasma membrane"/>
    <property type="evidence" value="ECO:0007669"/>
    <property type="project" value="TreeGrafter"/>
</dbReference>
<keyword evidence="2" id="KW-0597">Phosphoprotein</keyword>
<dbReference type="AlphaFoldDB" id="L5LY77"/>
<reference evidence="5" key="1">
    <citation type="journal article" date="2013" name="Science">
        <title>Comparative analysis of bat genomes provides insight into the evolution of flight and immunity.</title>
        <authorList>
            <person name="Zhang G."/>
            <person name="Cowled C."/>
            <person name="Shi Z."/>
            <person name="Huang Z."/>
            <person name="Bishop-Lilly K.A."/>
            <person name="Fang X."/>
            <person name="Wynne J.W."/>
            <person name="Xiong Z."/>
            <person name="Baker M.L."/>
            <person name="Zhao W."/>
            <person name="Tachedjian M."/>
            <person name="Zhu Y."/>
            <person name="Zhou P."/>
            <person name="Jiang X."/>
            <person name="Ng J."/>
            <person name="Yang L."/>
            <person name="Wu L."/>
            <person name="Xiao J."/>
            <person name="Feng Y."/>
            <person name="Chen Y."/>
            <person name="Sun X."/>
            <person name="Zhang Y."/>
            <person name="Marsh G.A."/>
            <person name="Crameri G."/>
            <person name="Broder C.C."/>
            <person name="Frey K.G."/>
            <person name="Wang L.F."/>
            <person name="Wang J."/>
        </authorList>
    </citation>
    <scope>NUCLEOTIDE SEQUENCE [LARGE SCALE GENOMIC DNA]</scope>
</reference>
<evidence type="ECO:0000256" key="1">
    <source>
        <dbReference type="ARBA" id="ARBA00008590"/>
    </source>
</evidence>
<sequence length="109" mass="12544">MPAALNTQLPMNLFSTWEVECCCPTCIRRFCSLTLTKLLIYKKLEKELSSVWSSEDRPGADHLPQYPHLLKKKGNNLQIMLQQKQRLNNQTILGYRTLAMGTIDMAEVM</sequence>
<gene>
    <name evidence="4" type="ORF">MDA_GLEAN10011934</name>
</gene>
<dbReference type="InterPro" id="IPR019381">
    <property type="entry name" value="PACS1/2_C"/>
</dbReference>
<organism evidence="4 5">
    <name type="scientific">Myotis davidii</name>
    <name type="common">David's myotis</name>
    <dbReference type="NCBI Taxonomy" id="225400"/>
    <lineage>
        <taxon>Eukaryota</taxon>
        <taxon>Metazoa</taxon>
        <taxon>Chordata</taxon>
        <taxon>Craniata</taxon>
        <taxon>Vertebrata</taxon>
        <taxon>Euteleostomi</taxon>
        <taxon>Mammalia</taxon>
        <taxon>Eutheria</taxon>
        <taxon>Laurasiatheria</taxon>
        <taxon>Chiroptera</taxon>
        <taxon>Yangochiroptera</taxon>
        <taxon>Vespertilionidae</taxon>
        <taxon>Myotis</taxon>
    </lineage>
</organism>
<name>L5LY77_MYODS</name>
<evidence type="ECO:0000259" key="3">
    <source>
        <dbReference type="Pfam" id="PF25332"/>
    </source>
</evidence>
<comment type="similarity">
    <text evidence="1">Belongs to the PACS family.</text>
</comment>
<protein>
    <submittedName>
        <fullName evidence="4">Phosphofurin acidic cluster sorting protein 2</fullName>
    </submittedName>
</protein>
<dbReference type="Proteomes" id="UP000010556">
    <property type="component" value="Unassembled WGS sequence"/>
</dbReference>
<dbReference type="EMBL" id="KB106575">
    <property type="protein sequence ID" value="ELK30992.1"/>
    <property type="molecule type" value="Genomic_DNA"/>
</dbReference>
<dbReference type="Pfam" id="PF25332">
    <property type="entry name" value="C2_PACS_N"/>
    <property type="match status" value="1"/>
</dbReference>
<evidence type="ECO:0000313" key="5">
    <source>
        <dbReference type="Proteomes" id="UP000010556"/>
    </source>
</evidence>
<accession>L5LY77</accession>
<dbReference type="InterPro" id="IPR057541">
    <property type="entry name" value="PACS1/2_N"/>
</dbReference>
<keyword evidence="5" id="KW-1185">Reference proteome</keyword>
<proteinExistence type="inferred from homology"/>
<dbReference type="GO" id="GO:0044325">
    <property type="term" value="F:transmembrane transporter binding"/>
    <property type="evidence" value="ECO:0007669"/>
    <property type="project" value="TreeGrafter"/>
</dbReference>
<dbReference type="PANTHER" id="PTHR13280:SF15">
    <property type="entry name" value="PHOSPHOFURIN ACIDIC CLUSTER SORTING PROTEIN 2"/>
    <property type="match status" value="1"/>
</dbReference>